<comment type="caution">
    <text evidence="11">The sequence shown here is derived from an EMBL/GenBank/DDBJ whole genome shotgun (WGS) entry which is preliminary data.</text>
</comment>
<feature type="transmembrane region" description="Helical" evidence="9">
    <location>
        <begin position="176"/>
        <end position="195"/>
    </location>
</feature>
<dbReference type="PANTHER" id="PTHR30505">
    <property type="entry name" value="FRUCTOSE-LIKE PERMEASE"/>
    <property type="match status" value="1"/>
</dbReference>
<dbReference type="PROSITE" id="PS51104">
    <property type="entry name" value="PTS_EIIC_TYPE_2"/>
    <property type="match status" value="1"/>
</dbReference>
<evidence type="ECO:0000256" key="7">
    <source>
        <dbReference type="ARBA" id="ARBA00022989"/>
    </source>
</evidence>
<keyword evidence="2" id="KW-0813">Transport</keyword>
<keyword evidence="4" id="KW-0762">Sugar transport</keyword>
<dbReference type="InterPro" id="IPR003352">
    <property type="entry name" value="PTS_EIIC"/>
</dbReference>
<dbReference type="AlphaFoldDB" id="V6Z2U2"/>
<evidence type="ECO:0000256" key="9">
    <source>
        <dbReference type="SAM" id="Phobius"/>
    </source>
</evidence>
<evidence type="ECO:0000313" key="11">
    <source>
        <dbReference type="EMBL" id="ESV53909.1"/>
    </source>
</evidence>
<name>V6Z2U2_STRAG</name>
<feature type="transmembrane region" description="Helical" evidence="9">
    <location>
        <begin position="58"/>
        <end position="79"/>
    </location>
</feature>
<dbReference type="eggNOG" id="COG1299">
    <property type="taxonomic scope" value="Bacteria"/>
</dbReference>
<evidence type="ECO:0000256" key="3">
    <source>
        <dbReference type="ARBA" id="ARBA00022475"/>
    </source>
</evidence>
<feature type="transmembrane region" description="Helical" evidence="9">
    <location>
        <begin position="215"/>
        <end position="235"/>
    </location>
</feature>
<keyword evidence="6 9" id="KW-0812">Transmembrane</keyword>
<organism evidence="11 12">
    <name type="scientific">Streptococcus agalactiae LMG 14747</name>
    <dbReference type="NCBI Taxonomy" id="1154860"/>
    <lineage>
        <taxon>Bacteria</taxon>
        <taxon>Bacillati</taxon>
        <taxon>Bacillota</taxon>
        <taxon>Bacilli</taxon>
        <taxon>Lactobacillales</taxon>
        <taxon>Streptococcaceae</taxon>
        <taxon>Streptococcus</taxon>
    </lineage>
</organism>
<dbReference type="Proteomes" id="UP000018482">
    <property type="component" value="Unassembled WGS sequence"/>
</dbReference>
<feature type="transmembrane region" description="Helical" evidence="9">
    <location>
        <begin position="100"/>
        <end position="119"/>
    </location>
</feature>
<evidence type="ECO:0000256" key="8">
    <source>
        <dbReference type="ARBA" id="ARBA00023136"/>
    </source>
</evidence>
<dbReference type="InterPro" id="IPR013014">
    <property type="entry name" value="PTS_EIIC_2"/>
</dbReference>
<dbReference type="Pfam" id="PF02378">
    <property type="entry name" value="PTS_EIIC"/>
    <property type="match status" value="1"/>
</dbReference>
<dbReference type="GO" id="GO:0005886">
    <property type="term" value="C:plasma membrane"/>
    <property type="evidence" value="ECO:0007669"/>
    <property type="project" value="UniProtKB-SubCell"/>
</dbReference>
<feature type="transmembrane region" description="Helical" evidence="9">
    <location>
        <begin position="139"/>
        <end position="164"/>
    </location>
</feature>
<dbReference type="InterPro" id="IPR006327">
    <property type="entry name" value="PTS_IIC_fruc"/>
</dbReference>
<protein>
    <submittedName>
        <fullName evidence="11">PTS fructose transporter subunit IIC</fullName>
    </submittedName>
</protein>
<evidence type="ECO:0000313" key="12">
    <source>
        <dbReference type="Proteomes" id="UP000018482"/>
    </source>
</evidence>
<keyword evidence="5" id="KW-0598">Phosphotransferase system</keyword>
<evidence type="ECO:0000256" key="5">
    <source>
        <dbReference type="ARBA" id="ARBA00022683"/>
    </source>
</evidence>
<keyword evidence="8 9" id="KW-0472">Membrane</keyword>
<dbReference type="GO" id="GO:0009401">
    <property type="term" value="P:phosphoenolpyruvate-dependent sugar phosphotransferase system"/>
    <property type="evidence" value="ECO:0007669"/>
    <property type="project" value="UniProtKB-KW"/>
</dbReference>
<dbReference type="NCBIfam" id="TIGR01427">
    <property type="entry name" value="PTS_IIC_fructo"/>
    <property type="match status" value="1"/>
</dbReference>
<evidence type="ECO:0000256" key="4">
    <source>
        <dbReference type="ARBA" id="ARBA00022597"/>
    </source>
</evidence>
<feature type="domain" description="PTS EIIC type-2" evidence="10">
    <location>
        <begin position="9"/>
        <end position="349"/>
    </location>
</feature>
<dbReference type="GO" id="GO:0005351">
    <property type="term" value="F:carbohydrate:proton symporter activity"/>
    <property type="evidence" value="ECO:0007669"/>
    <property type="project" value="InterPro"/>
</dbReference>
<evidence type="ECO:0000256" key="6">
    <source>
        <dbReference type="ARBA" id="ARBA00022692"/>
    </source>
</evidence>
<feature type="transmembrane region" description="Helical" evidence="9">
    <location>
        <begin position="279"/>
        <end position="298"/>
    </location>
</feature>
<keyword evidence="7 9" id="KW-1133">Transmembrane helix</keyword>
<dbReference type="PANTHER" id="PTHR30505:SF0">
    <property type="entry name" value="FRUCTOSE-LIKE PTS SYSTEM EIIBC COMPONENT-RELATED"/>
    <property type="match status" value="1"/>
</dbReference>
<gene>
    <name evidence="11" type="ORF">SAG0136_01250</name>
</gene>
<evidence type="ECO:0000256" key="2">
    <source>
        <dbReference type="ARBA" id="ARBA00022448"/>
    </source>
</evidence>
<feature type="transmembrane region" description="Helical" evidence="9">
    <location>
        <begin position="318"/>
        <end position="339"/>
    </location>
</feature>
<dbReference type="GO" id="GO:0008982">
    <property type="term" value="F:protein-N(PI)-phosphohistidine-sugar phosphotransferase activity"/>
    <property type="evidence" value="ECO:0007669"/>
    <property type="project" value="InterPro"/>
</dbReference>
<evidence type="ECO:0000259" key="10">
    <source>
        <dbReference type="PROSITE" id="PS51104"/>
    </source>
</evidence>
<reference evidence="11 12" key="1">
    <citation type="submission" date="2013-05" db="EMBL/GenBank/DDBJ databases">
        <authorList>
            <person name="Richards V.P."/>
            <person name="Durkin S.A.S."/>
            <person name="Kim M."/>
            <person name="Pavinski Bitar P.D."/>
            <person name="Stanhope M.J."/>
            <person name="Town C.D."/>
            <person name="Venter J.C."/>
        </authorList>
    </citation>
    <scope>NUCLEOTIDE SEQUENCE [LARGE SCALE GENOMIC DNA]</scope>
    <source>
        <strain evidence="11 12">LMG 14747</strain>
    </source>
</reference>
<comment type="subcellular location">
    <subcellularLocation>
        <location evidence="1">Cell inner membrane</location>
        <topology evidence="1">Multi-pass membrane protein</topology>
    </subcellularLocation>
</comment>
<keyword evidence="3" id="KW-1003">Cell membrane</keyword>
<evidence type="ECO:0000256" key="1">
    <source>
        <dbReference type="ARBA" id="ARBA00004429"/>
    </source>
</evidence>
<proteinExistence type="predicted"/>
<accession>V6Z2U2</accession>
<sequence length="366" mass="38729">MNSLSSLGFKKHLMTAISFFLPIVCASGFLLAIGNIMGGSSITDFSAGFSFADTMTTMGGYGLGYLPMIVSVAIAYSIADKPGIAPGLIVGFVAHGINTGFIGGIAAGFVSGVITLAFYSSVKVPKWMEGLMPTLVVPFISSFLAGMVIYYVLGSPINYLVGLLTSYLQGLNSSQLILYGLIIGVLSSIDYGGPINKTVFAVVFAMFSESIYEPLTVLIGASMITPFGYGVAYILQKIVGKNVFDKQDVDTLKSAIPMGFCQITEGCFPIVFKNWVKNMIATGVGGGVFGALSMYWGADSHIPASGMFAVPTMTGNHGMMFVLALLIGSLAHAVTFIVLMKPVNPEETIEVVNKEEDIDFSDLKIS</sequence>
<feature type="transmembrane region" description="Helical" evidence="9">
    <location>
        <begin position="12"/>
        <end position="38"/>
    </location>
</feature>
<dbReference type="GO" id="GO:0090563">
    <property type="term" value="F:protein-phosphocysteine-sugar phosphotransferase activity"/>
    <property type="evidence" value="ECO:0007669"/>
    <property type="project" value="TreeGrafter"/>
</dbReference>
<dbReference type="EMBL" id="ANQC01000020">
    <property type="protein sequence ID" value="ESV53909.1"/>
    <property type="molecule type" value="Genomic_DNA"/>
</dbReference>
<dbReference type="InterPro" id="IPR050864">
    <property type="entry name" value="Bacterial_PTS_Sugar_Transport"/>
</dbReference>